<dbReference type="PROSITE" id="PS51375">
    <property type="entry name" value="PPR"/>
    <property type="match status" value="4"/>
</dbReference>
<dbReference type="EMBL" id="SWLB01000017">
    <property type="protein sequence ID" value="KAF3327450.1"/>
    <property type="molecule type" value="Genomic_DNA"/>
</dbReference>
<reference evidence="5" key="1">
    <citation type="submission" date="2020-01" db="EMBL/GenBank/DDBJ databases">
        <title>Genome sequence of Kobresia littledalei, the first chromosome-level genome in the family Cyperaceae.</title>
        <authorList>
            <person name="Qu G."/>
        </authorList>
    </citation>
    <scope>NUCLEOTIDE SEQUENCE</scope>
    <source>
        <strain evidence="5">C.B.Clarke</strain>
        <tissue evidence="5">Leaf</tissue>
    </source>
</reference>
<dbReference type="InterPro" id="IPR002885">
    <property type="entry name" value="PPR_rpt"/>
</dbReference>
<proteinExistence type="predicted"/>
<dbReference type="NCBIfam" id="TIGR00756">
    <property type="entry name" value="PPR"/>
    <property type="match status" value="5"/>
</dbReference>
<feature type="region of interest" description="Disordered" evidence="4">
    <location>
        <begin position="1"/>
        <end position="22"/>
    </location>
</feature>
<sequence length="553" mass="61996">MDLPPPAACHSDTHTNNSTENLDSAIPLSPCCSNRLPYKSSSLRLPLLITQRLNPWKMTLSKNPPVSFPPLPSPTFPPPSLDQIIKLITTHPSSLPLRPLLHSLLPPSFLSSSPSLLPSLLSRLLLSHSPSFHSLHLFLYSLIALPAAHLPSLSHSLCLTLHSLSRSHRLPSSLHLLSYLSLSRPSLLSPRALSILLSDPKLNFPSTLHLFARAEKIWARAGLSFGPEEFSSLLRSFCIRGRVTEARAAYLRLYSKFPFSPIPINTLLLGFKESGDVHALDTFYHELVARGFEPDSVTYCIRIDAYCKKLRFGDALQLFEEMSSRENCEITIKTVTTLIHGAGLVKNPLAARKLFDELSERGLTPDKGVYNALMGAYVRASDMRSAVEVMEEMELKEIDADDVSYNTIFCGLKRTNDLDGIWKLYQKMVQTNFLPRTRTIMLLMKTFCENGRPDLGLKMWDYLVNKGCCPHVHALDLLVTALCCRGAVPEAYRCFKDVVERARAPSERAFKVLKGFLVKEKDMEKVNEISCIMEYLRASNSVSSLEKKRVIFS</sequence>
<dbReference type="GO" id="GO:0007005">
    <property type="term" value="P:mitochondrion organization"/>
    <property type="evidence" value="ECO:0007669"/>
    <property type="project" value="TreeGrafter"/>
</dbReference>
<dbReference type="GO" id="GO:0006396">
    <property type="term" value="P:RNA processing"/>
    <property type="evidence" value="ECO:0007669"/>
    <property type="project" value="TreeGrafter"/>
</dbReference>
<feature type="repeat" description="PPR" evidence="3">
    <location>
        <begin position="366"/>
        <end position="400"/>
    </location>
</feature>
<dbReference type="Pfam" id="PF13041">
    <property type="entry name" value="PPR_2"/>
    <property type="match status" value="1"/>
</dbReference>
<dbReference type="Proteomes" id="UP000623129">
    <property type="component" value="Unassembled WGS sequence"/>
</dbReference>
<evidence type="ECO:0000256" key="3">
    <source>
        <dbReference type="PROSITE-ProRule" id="PRU00708"/>
    </source>
</evidence>
<evidence type="ECO:0000256" key="4">
    <source>
        <dbReference type="SAM" id="MobiDB-lite"/>
    </source>
</evidence>
<comment type="caution">
    <text evidence="5">The sequence shown here is derived from an EMBL/GenBank/DDBJ whole genome shotgun (WGS) entry which is preliminary data.</text>
</comment>
<dbReference type="AlphaFoldDB" id="A0A833VI53"/>
<accession>A0A833VI53</accession>
<keyword evidence="1" id="KW-0677">Repeat</keyword>
<feature type="repeat" description="PPR" evidence="3">
    <location>
        <begin position="436"/>
        <end position="470"/>
    </location>
</feature>
<dbReference type="InterPro" id="IPR051114">
    <property type="entry name" value="Mito_RNA_Proc_CCM1"/>
</dbReference>
<organism evidence="5 6">
    <name type="scientific">Carex littledalei</name>
    <dbReference type="NCBI Taxonomy" id="544730"/>
    <lineage>
        <taxon>Eukaryota</taxon>
        <taxon>Viridiplantae</taxon>
        <taxon>Streptophyta</taxon>
        <taxon>Embryophyta</taxon>
        <taxon>Tracheophyta</taxon>
        <taxon>Spermatophyta</taxon>
        <taxon>Magnoliopsida</taxon>
        <taxon>Liliopsida</taxon>
        <taxon>Poales</taxon>
        <taxon>Cyperaceae</taxon>
        <taxon>Cyperoideae</taxon>
        <taxon>Cariceae</taxon>
        <taxon>Carex</taxon>
        <taxon>Carex subgen. Euthyceras</taxon>
    </lineage>
</organism>
<feature type="repeat" description="PPR" evidence="3">
    <location>
        <begin position="295"/>
        <end position="325"/>
    </location>
</feature>
<evidence type="ECO:0000313" key="6">
    <source>
        <dbReference type="Proteomes" id="UP000623129"/>
    </source>
</evidence>
<keyword evidence="2" id="KW-0809">Transit peptide</keyword>
<dbReference type="PANTHER" id="PTHR47934:SF13">
    <property type="entry name" value="OS06G0125300 PROTEIN"/>
    <property type="match status" value="1"/>
</dbReference>
<dbReference type="Pfam" id="PF01535">
    <property type="entry name" value="PPR"/>
    <property type="match status" value="2"/>
</dbReference>
<keyword evidence="6" id="KW-1185">Reference proteome</keyword>
<dbReference type="OrthoDB" id="185373at2759"/>
<protein>
    <submittedName>
        <fullName evidence="5">Pentatricopeptide repeat-containing protein</fullName>
    </submittedName>
</protein>
<dbReference type="Pfam" id="PF12854">
    <property type="entry name" value="PPR_1"/>
    <property type="match status" value="1"/>
</dbReference>
<name>A0A833VI53_9POAL</name>
<dbReference type="GO" id="GO:0003729">
    <property type="term" value="F:mRNA binding"/>
    <property type="evidence" value="ECO:0007669"/>
    <property type="project" value="TreeGrafter"/>
</dbReference>
<evidence type="ECO:0000256" key="1">
    <source>
        <dbReference type="ARBA" id="ARBA00022737"/>
    </source>
</evidence>
<evidence type="ECO:0000256" key="2">
    <source>
        <dbReference type="ARBA" id="ARBA00022946"/>
    </source>
</evidence>
<dbReference type="GO" id="GO:0005739">
    <property type="term" value="C:mitochondrion"/>
    <property type="evidence" value="ECO:0007669"/>
    <property type="project" value="TreeGrafter"/>
</dbReference>
<dbReference type="PANTHER" id="PTHR47934">
    <property type="entry name" value="PENTATRICOPEPTIDE REPEAT-CONTAINING PROTEIN PET309, MITOCHONDRIAL"/>
    <property type="match status" value="1"/>
</dbReference>
<dbReference type="Gene3D" id="1.25.40.10">
    <property type="entry name" value="Tetratricopeptide repeat domain"/>
    <property type="match status" value="3"/>
</dbReference>
<gene>
    <name evidence="5" type="ORF">FCM35_KLT07568</name>
</gene>
<evidence type="ECO:0000313" key="5">
    <source>
        <dbReference type="EMBL" id="KAF3327450.1"/>
    </source>
</evidence>
<feature type="repeat" description="PPR" evidence="3">
    <location>
        <begin position="401"/>
        <end position="435"/>
    </location>
</feature>
<dbReference type="InterPro" id="IPR011990">
    <property type="entry name" value="TPR-like_helical_dom_sf"/>
</dbReference>